<dbReference type="GO" id="GO:0005524">
    <property type="term" value="F:ATP binding"/>
    <property type="evidence" value="ECO:0007669"/>
    <property type="project" value="UniProtKB-KW"/>
</dbReference>
<feature type="region of interest" description="Disordered" evidence="3">
    <location>
        <begin position="248"/>
        <end position="282"/>
    </location>
</feature>
<dbReference type="AlphaFoldDB" id="A0A1H4D757"/>
<keyword evidence="6" id="KW-1185">Reference proteome</keyword>
<dbReference type="InterPro" id="IPR017871">
    <property type="entry name" value="ABC_transporter-like_CS"/>
</dbReference>
<name>A0A1H4D757_9RHOB</name>
<feature type="domain" description="ABC transporter" evidence="4">
    <location>
        <begin position="7"/>
        <end position="239"/>
    </location>
</feature>
<dbReference type="PROSITE" id="PS00571">
    <property type="entry name" value="AMIDASES"/>
    <property type="match status" value="1"/>
</dbReference>
<evidence type="ECO:0000256" key="2">
    <source>
        <dbReference type="ARBA" id="ARBA00022840"/>
    </source>
</evidence>
<dbReference type="Gene3D" id="1.10.20.60">
    <property type="entry name" value="Glu-tRNAGln amidotransferase C subunit, N-terminal domain"/>
    <property type="match status" value="1"/>
</dbReference>
<evidence type="ECO:0000313" key="5">
    <source>
        <dbReference type="EMBL" id="SEA68511.1"/>
    </source>
</evidence>
<dbReference type="SUPFAM" id="SSF52540">
    <property type="entry name" value="P-loop containing nucleoside triphosphate hydrolases"/>
    <property type="match status" value="1"/>
</dbReference>
<protein>
    <submittedName>
        <fullName evidence="5">Amino acid/amide ABC transporter ATP-binding protein 2, HAAT family</fullName>
    </submittedName>
</protein>
<evidence type="ECO:0000259" key="4">
    <source>
        <dbReference type="PROSITE" id="PS50893"/>
    </source>
</evidence>
<gene>
    <name evidence="5" type="ORF">SAMN05444370_10976</name>
</gene>
<dbReference type="InterPro" id="IPR020556">
    <property type="entry name" value="Amidase_CS"/>
</dbReference>
<dbReference type="Proteomes" id="UP000198703">
    <property type="component" value="Unassembled WGS sequence"/>
</dbReference>
<dbReference type="PANTHER" id="PTHR11895:SF170">
    <property type="entry name" value="AMIDASE"/>
    <property type="match status" value="1"/>
</dbReference>
<dbReference type="Gene3D" id="3.40.50.300">
    <property type="entry name" value="P-loop containing nucleotide triphosphate hydrolases"/>
    <property type="match status" value="1"/>
</dbReference>
<evidence type="ECO:0000256" key="3">
    <source>
        <dbReference type="SAM" id="MobiDB-lite"/>
    </source>
</evidence>
<keyword evidence="2 5" id="KW-0067">ATP-binding</keyword>
<dbReference type="InterPro" id="IPR003439">
    <property type="entry name" value="ABC_transporter-like_ATP-bd"/>
</dbReference>
<evidence type="ECO:0000313" key="6">
    <source>
        <dbReference type="Proteomes" id="UP000198703"/>
    </source>
</evidence>
<dbReference type="InterPro" id="IPR036928">
    <property type="entry name" value="AS_sf"/>
</dbReference>
<dbReference type="NCBIfam" id="NF005565">
    <property type="entry name" value="PRK07235.1"/>
    <property type="match status" value="1"/>
</dbReference>
<organism evidence="5 6">
    <name type="scientific">Rubrimonas cliftonensis</name>
    <dbReference type="NCBI Taxonomy" id="89524"/>
    <lineage>
        <taxon>Bacteria</taxon>
        <taxon>Pseudomonadati</taxon>
        <taxon>Pseudomonadota</taxon>
        <taxon>Alphaproteobacteria</taxon>
        <taxon>Rhodobacterales</taxon>
        <taxon>Paracoccaceae</taxon>
        <taxon>Rubrimonas</taxon>
    </lineage>
</organism>
<dbReference type="PROSITE" id="PS50893">
    <property type="entry name" value="ABC_TRANSPORTER_2"/>
    <property type="match status" value="1"/>
</dbReference>
<dbReference type="CDD" id="cd03224">
    <property type="entry name" value="ABC_TM1139_LivF_branched"/>
    <property type="match status" value="1"/>
</dbReference>
<dbReference type="Gene3D" id="3.90.1300.10">
    <property type="entry name" value="Amidase signature (AS) domain"/>
    <property type="match status" value="1"/>
</dbReference>
<dbReference type="SUPFAM" id="SSF75304">
    <property type="entry name" value="Amidase signature (AS) enzymes"/>
    <property type="match status" value="1"/>
</dbReference>
<reference evidence="5 6" key="1">
    <citation type="submission" date="2016-10" db="EMBL/GenBank/DDBJ databases">
        <authorList>
            <person name="de Groot N.N."/>
        </authorList>
    </citation>
    <scope>NUCLEOTIDE SEQUENCE [LARGE SCALE GENOMIC DNA]</scope>
    <source>
        <strain evidence="5 6">DSM 15345</strain>
    </source>
</reference>
<keyword evidence="1" id="KW-0547">Nucleotide-binding</keyword>
<dbReference type="GO" id="GO:0016887">
    <property type="term" value="F:ATP hydrolysis activity"/>
    <property type="evidence" value="ECO:0007669"/>
    <property type="project" value="InterPro"/>
</dbReference>
<dbReference type="PROSITE" id="PS00211">
    <property type="entry name" value="ABC_TRANSPORTER_1"/>
    <property type="match status" value="1"/>
</dbReference>
<dbReference type="InterPro" id="IPR000120">
    <property type="entry name" value="Amidase"/>
</dbReference>
<dbReference type="Pfam" id="PF01425">
    <property type="entry name" value="Amidase"/>
    <property type="match status" value="1"/>
</dbReference>
<accession>A0A1H4D757</accession>
<dbReference type="STRING" id="89524.SAMN05444370_10976"/>
<evidence type="ECO:0000256" key="1">
    <source>
        <dbReference type="ARBA" id="ARBA00022741"/>
    </source>
</evidence>
<dbReference type="Pfam" id="PF00005">
    <property type="entry name" value="ABC_tran"/>
    <property type="match status" value="1"/>
</dbReference>
<sequence>MSADVILAARGLRSGYGRVPVLQGLDVTVGAGEILGVLGHNGMGKTTLLKTLMGLVPATGGEITFDGVDVTREGAHRRALLGVGYVPQGRGIFPTLSVRDNLRMGVASHGLEDERAALEAILAEFPQLERLLDRPGGALSGGEQQLLALARCLVSAPDLVLLDEPTEGIQPSIVDLIEDKLRELAEARGLTIILVEQNLEFITGLCDRVLVLQKGQIKGEMARGEMDGALIDEFTGFRSARPAAAPAGGAAMPAVAPSPSPAGPHRNGAMANETPAPAPAPISAPADLTERLARMTVQRPSFDQLKAIVRDFGMNLSDDRIREFLGLMEASMKRYDILDAMPDNLPAVEFPRTAGRRPTEEEDPLNAWYVRTEVRGAPRGPLSGKTIALKDNVCLAGVPMMNGASTLKGYTPDIDATIVTRILEAGGTIVGKAHCEYFCFSGGSHTNATGPTHNPWKRGYSAGGSSSGSAAVVASGQVDMAIGGDQGGSIRMPASFCGVYGMKPTHGLVPYTGVMPIETTIDHTGPMTANVADNALMLEVLAGEDGLDPRQYAPKTDAYTAALGRGARGLRIAVVREGFGRPESEPCVDEAVRRAAASFRDLGASVDEVSIPMHDKAMAIWTAIASEGATNQMMSGNGMGTGWKGLYTTSLLDAHANWRSRADELSETLKITMFTGEYFLRHHRGHYYAKAQNLARRLRAAYDQMLGAYDLLLMPTTAMRATPIPAPDAPLAEVLQRAFEMLNNTAPFDVTGHPAMSLPCALADGLPVGAMLVGKHWAESTIYQAAAAFEAAGDWKSM</sequence>
<dbReference type="OrthoDB" id="9777859at2"/>
<dbReference type="InterPro" id="IPR003593">
    <property type="entry name" value="AAA+_ATPase"/>
</dbReference>
<dbReference type="SMART" id="SM00382">
    <property type="entry name" value="AAA"/>
    <property type="match status" value="1"/>
</dbReference>
<dbReference type="InterPro" id="IPR023631">
    <property type="entry name" value="Amidase_dom"/>
</dbReference>
<proteinExistence type="predicted"/>
<dbReference type="InterPro" id="IPR027417">
    <property type="entry name" value="P-loop_NTPase"/>
</dbReference>
<dbReference type="EMBL" id="FNQM01000009">
    <property type="protein sequence ID" value="SEA68511.1"/>
    <property type="molecule type" value="Genomic_DNA"/>
</dbReference>
<dbReference type="PANTHER" id="PTHR11895">
    <property type="entry name" value="TRANSAMIDASE"/>
    <property type="match status" value="1"/>
</dbReference>
<dbReference type="RefSeq" id="WP_093254434.1">
    <property type="nucleotide sequence ID" value="NZ_FNQM01000009.1"/>
</dbReference>